<comment type="subcellular location">
    <subcellularLocation>
        <location evidence="1">Nucleus</location>
    </subcellularLocation>
</comment>
<evidence type="ECO:0000256" key="2">
    <source>
        <dbReference type="ARBA" id="ARBA00022723"/>
    </source>
</evidence>
<dbReference type="InterPro" id="IPR036236">
    <property type="entry name" value="Znf_C2H2_sf"/>
</dbReference>
<keyword evidence="3 8" id="KW-0863">Zinc-finger</keyword>
<evidence type="ECO:0000313" key="12">
    <source>
        <dbReference type="Proteomes" id="UP001431209"/>
    </source>
</evidence>
<keyword evidence="2" id="KW-0479">Metal-binding</keyword>
<dbReference type="InterPro" id="IPR051061">
    <property type="entry name" value="Zinc_finger_trans_reg"/>
</dbReference>
<keyword evidence="7" id="KW-0539">Nucleus</keyword>
<dbReference type="PROSITE" id="PS50157">
    <property type="entry name" value="ZINC_FINGER_C2H2_2"/>
    <property type="match status" value="6"/>
</dbReference>
<organism evidence="11 12">
    <name type="scientific">Acrasis kona</name>
    <dbReference type="NCBI Taxonomy" id="1008807"/>
    <lineage>
        <taxon>Eukaryota</taxon>
        <taxon>Discoba</taxon>
        <taxon>Heterolobosea</taxon>
        <taxon>Tetramitia</taxon>
        <taxon>Eutetramitia</taxon>
        <taxon>Acrasidae</taxon>
        <taxon>Acrasis</taxon>
    </lineage>
</organism>
<evidence type="ECO:0000256" key="7">
    <source>
        <dbReference type="ARBA" id="ARBA00023242"/>
    </source>
</evidence>
<dbReference type="AlphaFoldDB" id="A0AAW2ZM77"/>
<evidence type="ECO:0000256" key="8">
    <source>
        <dbReference type="PROSITE-ProRule" id="PRU00042"/>
    </source>
</evidence>
<name>A0AAW2ZM77_9EUKA</name>
<feature type="domain" description="C2H2-type" evidence="10">
    <location>
        <begin position="229"/>
        <end position="259"/>
    </location>
</feature>
<evidence type="ECO:0000256" key="3">
    <source>
        <dbReference type="ARBA" id="ARBA00022771"/>
    </source>
</evidence>
<feature type="domain" description="C2H2-type" evidence="10">
    <location>
        <begin position="41"/>
        <end position="69"/>
    </location>
</feature>
<evidence type="ECO:0000256" key="5">
    <source>
        <dbReference type="ARBA" id="ARBA00023015"/>
    </source>
</evidence>
<keyword evidence="6" id="KW-0804">Transcription</keyword>
<dbReference type="PANTHER" id="PTHR46179:SF13">
    <property type="entry name" value="C2H2-TYPE DOMAIN-CONTAINING PROTEIN"/>
    <property type="match status" value="1"/>
</dbReference>
<proteinExistence type="predicted"/>
<feature type="domain" description="C2H2-type" evidence="10">
    <location>
        <begin position="117"/>
        <end position="146"/>
    </location>
</feature>
<gene>
    <name evidence="11" type="ORF">AKO1_003414</name>
</gene>
<dbReference type="GO" id="GO:0005634">
    <property type="term" value="C:nucleus"/>
    <property type="evidence" value="ECO:0007669"/>
    <property type="project" value="UniProtKB-SubCell"/>
</dbReference>
<evidence type="ECO:0000256" key="6">
    <source>
        <dbReference type="ARBA" id="ARBA00023163"/>
    </source>
</evidence>
<dbReference type="GO" id="GO:0006357">
    <property type="term" value="P:regulation of transcription by RNA polymerase II"/>
    <property type="evidence" value="ECO:0007669"/>
    <property type="project" value="TreeGrafter"/>
</dbReference>
<dbReference type="Pfam" id="PF00096">
    <property type="entry name" value="zf-C2H2"/>
    <property type="match status" value="3"/>
</dbReference>
<sequence length="332" mass="39414">MTSSEYDDSDIEINIDDDDSSEESEVDDEVYEDMPEKKLPYKCTYCEERFERTCDRTRHTLQFHETEGRNEVCVICNAHFSKKSQLRCHVSVVHKKHPIDSKTSSEAIAAILNSCPYKCDEEGCEMAFPTEQKMLKHKAKHQDKRYICAYDGCGCSFAFRKEMQEHIKDLHMLKEYVCCLCQQEYSTIGTLRDHMRLHQQQREKNKLKNNIHDEEDEDRTEEVAQPHLFRCEYEGCDRVYTRKGNLNMHVKSIHLNKTFDCDLCEQKYKNKTNLKRHYIAVHKKEYEDAPKLRASKRKRTVEQYQEDYKIRRRKDGKSKLLKKILGPITNSK</sequence>
<dbReference type="PROSITE" id="PS00028">
    <property type="entry name" value="ZINC_FINGER_C2H2_1"/>
    <property type="match status" value="7"/>
</dbReference>
<keyword evidence="12" id="KW-1185">Reference proteome</keyword>
<dbReference type="GO" id="GO:0008270">
    <property type="term" value="F:zinc ion binding"/>
    <property type="evidence" value="ECO:0007669"/>
    <property type="project" value="UniProtKB-KW"/>
</dbReference>
<keyword evidence="5" id="KW-0805">Transcription regulation</keyword>
<keyword evidence="4" id="KW-0862">Zinc</keyword>
<evidence type="ECO:0000313" key="11">
    <source>
        <dbReference type="EMBL" id="KAL0490615.1"/>
    </source>
</evidence>
<dbReference type="SMART" id="SM00355">
    <property type="entry name" value="ZnF_C2H2"/>
    <property type="match status" value="7"/>
</dbReference>
<dbReference type="Proteomes" id="UP001431209">
    <property type="component" value="Unassembled WGS sequence"/>
</dbReference>
<dbReference type="PANTHER" id="PTHR46179">
    <property type="entry name" value="ZINC FINGER PROTEIN"/>
    <property type="match status" value="1"/>
</dbReference>
<feature type="domain" description="C2H2-type" evidence="10">
    <location>
        <begin position="259"/>
        <end position="287"/>
    </location>
</feature>
<evidence type="ECO:0000256" key="4">
    <source>
        <dbReference type="ARBA" id="ARBA00022833"/>
    </source>
</evidence>
<evidence type="ECO:0000256" key="9">
    <source>
        <dbReference type="SAM" id="MobiDB-lite"/>
    </source>
</evidence>
<protein>
    <submittedName>
        <fullName evidence="11">Transcription factor IIIA</fullName>
    </submittedName>
</protein>
<feature type="region of interest" description="Disordered" evidence="9">
    <location>
        <begin position="1"/>
        <end position="30"/>
    </location>
</feature>
<feature type="domain" description="C2H2-type" evidence="10">
    <location>
        <begin position="146"/>
        <end position="176"/>
    </location>
</feature>
<feature type="domain" description="C2H2-type" evidence="10">
    <location>
        <begin position="176"/>
        <end position="203"/>
    </location>
</feature>
<comment type="caution">
    <text evidence="11">The sequence shown here is derived from an EMBL/GenBank/DDBJ whole genome shotgun (WGS) entry which is preliminary data.</text>
</comment>
<evidence type="ECO:0000259" key="10">
    <source>
        <dbReference type="PROSITE" id="PS50157"/>
    </source>
</evidence>
<reference evidence="11 12" key="1">
    <citation type="submission" date="2024-03" db="EMBL/GenBank/DDBJ databases">
        <title>The Acrasis kona genome and developmental transcriptomes reveal deep origins of eukaryotic multicellular pathways.</title>
        <authorList>
            <person name="Sheikh S."/>
            <person name="Fu C.-J."/>
            <person name="Brown M.W."/>
            <person name="Baldauf S.L."/>
        </authorList>
    </citation>
    <scope>NUCLEOTIDE SEQUENCE [LARGE SCALE GENOMIC DNA]</scope>
    <source>
        <strain evidence="11 12">ATCC MYA-3509</strain>
    </source>
</reference>
<dbReference type="SUPFAM" id="SSF57667">
    <property type="entry name" value="beta-beta-alpha zinc fingers"/>
    <property type="match status" value="1"/>
</dbReference>
<dbReference type="InterPro" id="IPR013087">
    <property type="entry name" value="Znf_C2H2_type"/>
</dbReference>
<accession>A0AAW2ZM77</accession>
<dbReference type="EMBL" id="JAOPGA020001705">
    <property type="protein sequence ID" value="KAL0490615.1"/>
    <property type="molecule type" value="Genomic_DNA"/>
</dbReference>
<dbReference type="Gene3D" id="3.30.160.60">
    <property type="entry name" value="Classic Zinc Finger"/>
    <property type="match status" value="4"/>
</dbReference>
<evidence type="ECO:0000256" key="1">
    <source>
        <dbReference type="ARBA" id="ARBA00004123"/>
    </source>
</evidence>